<dbReference type="EMBL" id="JBBEGM010000025">
    <property type="protein sequence ID" value="MEJ2865960.1"/>
    <property type="molecule type" value="Genomic_DNA"/>
</dbReference>
<keyword evidence="3" id="KW-1185">Reference proteome</keyword>
<sequence length="317" mass="34399">MLVDQSAALRRLERLVDAELWRADHRARVLAIGRALVHAMAWDSGLIAGVTRAHLAAAAGCSPRTVSRVLVWAAEIELLVCVETGATAEFLGTDTNRAPSYVLTAPRGELLDPADVPLQRLVHAVGNPRDRRRTDLPGDGTGNPPAPAVEKEALGETRGLKRHQNHGPAPSWPLWDRPTTAADRQAATATLLERVGLGGRVVWWRAHAVLAVWWQHEGACIAGLLHALDHHPDRPDEPRGDALRAARDPLRVLGHRLSPWRGRVAELPGTLHAVDGHERRRRRPPEPQPVRTSGPIASPATRAAARAAVAAALAQRR</sequence>
<feature type="region of interest" description="Disordered" evidence="1">
    <location>
        <begin position="276"/>
        <end position="303"/>
    </location>
</feature>
<name>A0ABU8MF44_9PSEU</name>
<evidence type="ECO:0000256" key="1">
    <source>
        <dbReference type="SAM" id="MobiDB-lite"/>
    </source>
</evidence>
<evidence type="ECO:0000313" key="3">
    <source>
        <dbReference type="Proteomes" id="UP001369736"/>
    </source>
</evidence>
<comment type="caution">
    <text evidence="2">The sequence shown here is derived from an EMBL/GenBank/DDBJ whole genome shotgun (WGS) entry which is preliminary data.</text>
</comment>
<dbReference type="RefSeq" id="WP_337707342.1">
    <property type="nucleotide sequence ID" value="NZ_JBBEGM010000025.1"/>
</dbReference>
<reference evidence="2 3" key="1">
    <citation type="submission" date="2024-03" db="EMBL/GenBank/DDBJ databases">
        <title>Actinomycetospora sp. OC33-EN07, a novel actinomycete isolated from wild orchid (Aerides multiflora).</title>
        <authorList>
            <person name="Suriyachadkun C."/>
        </authorList>
    </citation>
    <scope>NUCLEOTIDE SEQUENCE [LARGE SCALE GENOMIC DNA]</scope>
    <source>
        <strain evidence="2 3">OC33-EN07</strain>
    </source>
</reference>
<evidence type="ECO:0008006" key="4">
    <source>
        <dbReference type="Google" id="ProtNLM"/>
    </source>
</evidence>
<protein>
    <recommendedName>
        <fullName evidence="4">Helix-turn-helix domain-containing protein</fullName>
    </recommendedName>
</protein>
<proteinExistence type="predicted"/>
<dbReference type="Proteomes" id="UP001369736">
    <property type="component" value="Unassembled WGS sequence"/>
</dbReference>
<organism evidence="2 3">
    <name type="scientific">Actinomycetospora flava</name>
    <dbReference type="NCBI Taxonomy" id="3129232"/>
    <lineage>
        <taxon>Bacteria</taxon>
        <taxon>Bacillati</taxon>
        <taxon>Actinomycetota</taxon>
        <taxon>Actinomycetes</taxon>
        <taxon>Pseudonocardiales</taxon>
        <taxon>Pseudonocardiaceae</taxon>
        <taxon>Actinomycetospora</taxon>
    </lineage>
</organism>
<evidence type="ECO:0000313" key="2">
    <source>
        <dbReference type="EMBL" id="MEJ2865960.1"/>
    </source>
</evidence>
<accession>A0ABU8MF44</accession>
<gene>
    <name evidence="2" type="ORF">WCD58_32745</name>
</gene>
<feature type="region of interest" description="Disordered" evidence="1">
    <location>
        <begin position="127"/>
        <end position="149"/>
    </location>
</feature>